<feature type="binding site" evidence="5">
    <location>
        <position position="152"/>
    </location>
    <ligand>
        <name>S-adenosyl-L-methionine</name>
        <dbReference type="ChEBI" id="CHEBI:59789"/>
    </ligand>
</feature>
<dbReference type="NCBIfam" id="TIGR03534">
    <property type="entry name" value="RF_mod_PrmC"/>
    <property type="match status" value="1"/>
</dbReference>
<dbReference type="EMBL" id="FQUS01000003">
    <property type="protein sequence ID" value="SHE81121.1"/>
    <property type="molecule type" value="Genomic_DNA"/>
</dbReference>
<dbReference type="InterPro" id="IPR050320">
    <property type="entry name" value="N5-glutamine_MTase"/>
</dbReference>
<dbReference type="NCBIfam" id="TIGR00536">
    <property type="entry name" value="hemK_fam"/>
    <property type="match status" value="1"/>
</dbReference>
<dbReference type="PANTHER" id="PTHR18895:SF74">
    <property type="entry name" value="MTRF1L RELEASE FACTOR GLUTAMINE METHYLTRANSFERASE"/>
    <property type="match status" value="1"/>
</dbReference>
<feature type="domain" description="Release factor glutamine methyltransferase N-terminal" evidence="7">
    <location>
        <begin position="13"/>
        <end position="82"/>
    </location>
</feature>
<dbReference type="Pfam" id="PF05175">
    <property type="entry name" value="MTS"/>
    <property type="match status" value="1"/>
</dbReference>
<reference evidence="8 9" key="1">
    <citation type="submission" date="2016-11" db="EMBL/GenBank/DDBJ databases">
        <authorList>
            <person name="Jaros S."/>
            <person name="Januszkiewicz K."/>
            <person name="Wedrychowicz H."/>
        </authorList>
    </citation>
    <scope>NUCLEOTIDE SEQUENCE [LARGE SCALE GENOMIC DNA]</scope>
    <source>
        <strain evidence="8 9">DSM 21986</strain>
    </source>
</reference>
<dbReference type="InterPro" id="IPR019874">
    <property type="entry name" value="RF_methyltr_PrmC"/>
</dbReference>
<dbReference type="InterPro" id="IPR002052">
    <property type="entry name" value="DNA_methylase_N6_adenine_CS"/>
</dbReference>
<dbReference type="PROSITE" id="PS00092">
    <property type="entry name" value="N6_MTASE"/>
    <property type="match status" value="1"/>
</dbReference>
<gene>
    <name evidence="5" type="primary">prmC</name>
    <name evidence="8" type="ORF">SAMN05443144_103231</name>
</gene>
<keyword evidence="3 5" id="KW-0949">S-adenosyl-L-methionine</keyword>
<comment type="similarity">
    <text evidence="5">Belongs to the protein N5-glutamine methyltransferase family. PrmC subfamily.</text>
</comment>
<evidence type="ECO:0000256" key="2">
    <source>
        <dbReference type="ARBA" id="ARBA00022679"/>
    </source>
</evidence>
<protein>
    <recommendedName>
        <fullName evidence="5">Release factor glutamine methyltransferase</fullName>
        <shortName evidence="5">RF MTase</shortName>
        <ecNumber evidence="5">2.1.1.297</ecNumber>
    </recommendedName>
    <alternativeName>
        <fullName evidence="5">N5-glutamine methyltransferase PrmC</fullName>
    </alternativeName>
    <alternativeName>
        <fullName evidence="5">Protein-(glutamine-N5) MTase PrmC</fullName>
    </alternativeName>
    <alternativeName>
        <fullName evidence="5">Protein-glutamine N-methyltransferase PrmC</fullName>
    </alternativeName>
</protein>
<evidence type="ECO:0000313" key="9">
    <source>
        <dbReference type="Proteomes" id="UP000184041"/>
    </source>
</evidence>
<dbReference type="EC" id="2.1.1.297" evidence="5"/>
<name>A0A1M4WIK2_9BACT</name>
<keyword evidence="2 5" id="KW-0808">Transferase</keyword>
<evidence type="ECO:0000256" key="5">
    <source>
        <dbReference type="HAMAP-Rule" id="MF_02126"/>
    </source>
</evidence>
<dbReference type="Pfam" id="PF17827">
    <property type="entry name" value="PrmC_N"/>
    <property type="match status" value="1"/>
</dbReference>
<dbReference type="Gene3D" id="1.10.8.10">
    <property type="entry name" value="DNA helicase RuvA subunit, C-terminal domain"/>
    <property type="match status" value="1"/>
</dbReference>
<dbReference type="Gene3D" id="3.40.50.150">
    <property type="entry name" value="Vaccinia Virus protein VP39"/>
    <property type="match status" value="1"/>
</dbReference>
<dbReference type="RefSeq" id="WP_073059825.1">
    <property type="nucleotide sequence ID" value="NZ_FQUS01000003.1"/>
</dbReference>
<evidence type="ECO:0000259" key="6">
    <source>
        <dbReference type="Pfam" id="PF05175"/>
    </source>
</evidence>
<feature type="binding site" evidence="5">
    <location>
        <begin position="197"/>
        <end position="200"/>
    </location>
    <ligand>
        <name>substrate</name>
    </ligand>
</feature>
<dbReference type="CDD" id="cd02440">
    <property type="entry name" value="AdoMet_MTases"/>
    <property type="match status" value="1"/>
</dbReference>
<dbReference type="OrthoDB" id="9800643at2"/>
<proteinExistence type="inferred from homology"/>
<evidence type="ECO:0000259" key="7">
    <source>
        <dbReference type="Pfam" id="PF17827"/>
    </source>
</evidence>
<evidence type="ECO:0000313" key="8">
    <source>
        <dbReference type="EMBL" id="SHE81121.1"/>
    </source>
</evidence>
<organism evidence="8 9">
    <name type="scientific">Fodinibius roseus</name>
    <dbReference type="NCBI Taxonomy" id="1194090"/>
    <lineage>
        <taxon>Bacteria</taxon>
        <taxon>Pseudomonadati</taxon>
        <taxon>Balneolota</taxon>
        <taxon>Balneolia</taxon>
        <taxon>Balneolales</taxon>
        <taxon>Balneolaceae</taxon>
        <taxon>Fodinibius</taxon>
    </lineage>
</organism>
<dbReference type="AlphaFoldDB" id="A0A1M4WIK2"/>
<feature type="domain" description="Methyltransferase small" evidence="6">
    <location>
        <begin position="118"/>
        <end position="205"/>
    </location>
</feature>
<keyword evidence="9" id="KW-1185">Reference proteome</keyword>
<comment type="catalytic activity">
    <reaction evidence="4 5">
        <text>L-glutaminyl-[peptide chain release factor] + S-adenosyl-L-methionine = N(5)-methyl-L-glutaminyl-[peptide chain release factor] + S-adenosyl-L-homocysteine + H(+)</text>
        <dbReference type="Rhea" id="RHEA:42896"/>
        <dbReference type="Rhea" id="RHEA-COMP:10271"/>
        <dbReference type="Rhea" id="RHEA-COMP:10272"/>
        <dbReference type="ChEBI" id="CHEBI:15378"/>
        <dbReference type="ChEBI" id="CHEBI:30011"/>
        <dbReference type="ChEBI" id="CHEBI:57856"/>
        <dbReference type="ChEBI" id="CHEBI:59789"/>
        <dbReference type="ChEBI" id="CHEBI:61891"/>
        <dbReference type="EC" id="2.1.1.297"/>
    </reaction>
</comment>
<dbReference type="PANTHER" id="PTHR18895">
    <property type="entry name" value="HEMK METHYLTRANSFERASE"/>
    <property type="match status" value="1"/>
</dbReference>
<dbReference type="HAMAP" id="MF_02126">
    <property type="entry name" value="RF_methyltr_PrmC"/>
    <property type="match status" value="1"/>
</dbReference>
<dbReference type="STRING" id="1194090.SAMN05443144_103231"/>
<feature type="binding site" evidence="5">
    <location>
        <begin position="129"/>
        <end position="133"/>
    </location>
    <ligand>
        <name>S-adenosyl-L-methionine</name>
        <dbReference type="ChEBI" id="CHEBI:59789"/>
    </ligand>
</feature>
<comment type="caution">
    <text evidence="5">Lacks conserved residue(s) required for the propagation of feature annotation.</text>
</comment>
<dbReference type="GO" id="GO:0003676">
    <property type="term" value="F:nucleic acid binding"/>
    <property type="evidence" value="ECO:0007669"/>
    <property type="project" value="InterPro"/>
</dbReference>
<dbReference type="SUPFAM" id="SSF53335">
    <property type="entry name" value="S-adenosyl-L-methionine-dependent methyltransferases"/>
    <property type="match status" value="1"/>
</dbReference>
<evidence type="ECO:0000256" key="1">
    <source>
        <dbReference type="ARBA" id="ARBA00022603"/>
    </source>
</evidence>
<accession>A0A1M4WIK2</accession>
<dbReference type="InterPro" id="IPR007848">
    <property type="entry name" value="Small_mtfrase_dom"/>
</dbReference>
<feature type="binding site" evidence="5">
    <location>
        <position position="197"/>
    </location>
    <ligand>
        <name>S-adenosyl-L-methionine</name>
        <dbReference type="ChEBI" id="CHEBI:59789"/>
    </ligand>
</feature>
<dbReference type="InterPro" id="IPR029063">
    <property type="entry name" value="SAM-dependent_MTases_sf"/>
</dbReference>
<sequence>MSSKVKEWTVLSMLEWATDYFKEKEIPDPRHSIEWLLAETLNTKRLDLYLKYDRPLSPAELGELRPMVKRRAKHEPLQYIIGFSDFVNARISVNSDVLIPRLETEQLVEIILNRHDEAEDHSLSVLDIGTGSGCIPIALKMERPAWQLSAVDISVKALETARSNAKQNEVHVSFSEGDIMDPKTIAPGNSWDIIVSNPPYITPEEKKALEPQVRTYEPHRALFTDDMDKMYGNILRFAEKNLSPGGTLYLELHDLFAGQIQQLFDQKDWKTDLRKDYDKKDRFLIARLK</sequence>
<keyword evidence="1 5" id="KW-0489">Methyltransferase</keyword>
<evidence type="ECO:0000256" key="3">
    <source>
        <dbReference type="ARBA" id="ARBA00022691"/>
    </source>
</evidence>
<dbReference type="InterPro" id="IPR004556">
    <property type="entry name" value="HemK-like"/>
</dbReference>
<dbReference type="GO" id="GO:0102559">
    <property type="term" value="F:peptide chain release factor N(5)-glutamine methyltransferase activity"/>
    <property type="evidence" value="ECO:0007669"/>
    <property type="project" value="UniProtKB-EC"/>
</dbReference>
<comment type="function">
    <text evidence="5">Methylates the class 1 translation termination release factors RF1/PrfA and RF2/PrfB on the glutamine residue of the universally conserved GGQ motif.</text>
</comment>
<dbReference type="InterPro" id="IPR040758">
    <property type="entry name" value="PrmC_N"/>
</dbReference>
<dbReference type="GO" id="GO:0032259">
    <property type="term" value="P:methylation"/>
    <property type="evidence" value="ECO:0007669"/>
    <property type="project" value="UniProtKB-KW"/>
</dbReference>
<dbReference type="Proteomes" id="UP000184041">
    <property type="component" value="Unassembled WGS sequence"/>
</dbReference>
<evidence type="ECO:0000256" key="4">
    <source>
        <dbReference type="ARBA" id="ARBA00048391"/>
    </source>
</evidence>